<dbReference type="GO" id="GO:0032259">
    <property type="term" value="P:methylation"/>
    <property type="evidence" value="ECO:0007669"/>
    <property type="project" value="UniProtKB-KW"/>
</dbReference>
<evidence type="ECO:0000256" key="2">
    <source>
        <dbReference type="ARBA" id="ARBA00022692"/>
    </source>
</evidence>
<dbReference type="RefSeq" id="WP_059523260.1">
    <property type="nucleotide sequence ID" value="NZ_LOXZ01000022.1"/>
</dbReference>
<feature type="transmembrane region" description="Helical" evidence="5">
    <location>
        <begin position="158"/>
        <end position="187"/>
    </location>
</feature>
<keyword evidence="3 5" id="KW-1133">Transmembrane helix</keyword>
<dbReference type="Pfam" id="PF04140">
    <property type="entry name" value="ICMT"/>
    <property type="match status" value="1"/>
</dbReference>
<organism evidence="6 7">
    <name type="scientific">Burkholderia cepacia</name>
    <name type="common">Pseudomonas cepacia</name>
    <dbReference type="NCBI Taxonomy" id="292"/>
    <lineage>
        <taxon>Bacteria</taxon>
        <taxon>Pseudomonadati</taxon>
        <taxon>Pseudomonadota</taxon>
        <taxon>Betaproteobacteria</taxon>
        <taxon>Burkholderiales</taxon>
        <taxon>Burkholderiaceae</taxon>
        <taxon>Burkholderia</taxon>
        <taxon>Burkholderia cepacia complex</taxon>
    </lineage>
</organism>
<dbReference type="GO" id="GO:0004671">
    <property type="term" value="F:protein C-terminal S-isoprenylcysteine carboxyl O-methyltransferase activity"/>
    <property type="evidence" value="ECO:0007669"/>
    <property type="project" value="InterPro"/>
</dbReference>
<proteinExistence type="predicted"/>
<comment type="caution">
    <text evidence="6">The sequence shown here is derived from an EMBL/GenBank/DDBJ whole genome shotgun (WGS) entry which is preliminary data.</text>
</comment>
<reference evidence="6 7" key="1">
    <citation type="submission" date="2015-11" db="EMBL/GenBank/DDBJ databases">
        <title>Expanding the genomic diversity of Burkholderia species for the development of highly accurate diagnostics.</title>
        <authorList>
            <person name="Sahl J."/>
            <person name="Keim P."/>
            <person name="Wagner D."/>
        </authorList>
    </citation>
    <scope>NUCLEOTIDE SEQUENCE [LARGE SCALE GENOMIC DNA]</scope>
    <source>
        <strain evidence="6 7">MSMB1302</strain>
    </source>
</reference>
<name>A0A104DRB0_BURCE</name>
<gene>
    <name evidence="6" type="ORF">WS90_02605</name>
</gene>
<dbReference type="PANTHER" id="PTHR43847:SF1">
    <property type="entry name" value="BLL3993 PROTEIN"/>
    <property type="match status" value="1"/>
</dbReference>
<protein>
    <submittedName>
        <fullName evidence="6">Isoprenylcysteine carboxyl methyltransferase</fullName>
    </submittedName>
</protein>
<feature type="transmembrane region" description="Helical" evidence="5">
    <location>
        <begin position="7"/>
        <end position="32"/>
    </location>
</feature>
<feature type="transmembrane region" description="Helical" evidence="5">
    <location>
        <begin position="71"/>
        <end position="90"/>
    </location>
</feature>
<evidence type="ECO:0000256" key="5">
    <source>
        <dbReference type="SAM" id="Phobius"/>
    </source>
</evidence>
<dbReference type="EMBL" id="LOYH01000084">
    <property type="protein sequence ID" value="KVK76696.1"/>
    <property type="molecule type" value="Genomic_DNA"/>
</dbReference>
<feature type="transmembrane region" description="Helical" evidence="5">
    <location>
        <begin position="38"/>
        <end position="59"/>
    </location>
</feature>
<evidence type="ECO:0000256" key="1">
    <source>
        <dbReference type="ARBA" id="ARBA00004141"/>
    </source>
</evidence>
<dbReference type="GO" id="GO:0016020">
    <property type="term" value="C:membrane"/>
    <property type="evidence" value="ECO:0007669"/>
    <property type="project" value="UniProtKB-SubCell"/>
</dbReference>
<evidence type="ECO:0000313" key="6">
    <source>
        <dbReference type="EMBL" id="KVK76696.1"/>
    </source>
</evidence>
<feature type="transmembrane region" description="Helical" evidence="5">
    <location>
        <begin position="102"/>
        <end position="120"/>
    </location>
</feature>
<evidence type="ECO:0000256" key="4">
    <source>
        <dbReference type="ARBA" id="ARBA00023136"/>
    </source>
</evidence>
<keyword evidence="2 5" id="KW-0812">Transmembrane</keyword>
<sequence>MTVTRKVAALSGIATLVYLGLAVLGSGGFAAFFSHPPLTVVVVATLAMAVAAMFTEGNLSSGERENRDNRWVLAAFGVSGFLLAYLPALTDRLDFWTFGGDAVRWAGVALYVAGGVLRIWPVFVLGKRFSGLVAIQPGHTLVTDGIYRRIRNPSYLGLLVNSVGWALAFRSGVGVLLVVLTMIPLVARIRSEEALLRAQFGAEYDAYCARTWRLLPGVY</sequence>
<keyword evidence="6" id="KW-0489">Methyltransferase</keyword>
<evidence type="ECO:0000256" key="3">
    <source>
        <dbReference type="ARBA" id="ARBA00022989"/>
    </source>
</evidence>
<keyword evidence="6" id="KW-0808">Transferase</keyword>
<keyword evidence="4 5" id="KW-0472">Membrane</keyword>
<dbReference type="InterPro" id="IPR052527">
    <property type="entry name" value="Metal_cation-efflux_comp"/>
</dbReference>
<dbReference type="AlphaFoldDB" id="A0A104DRB0"/>
<evidence type="ECO:0000313" key="7">
    <source>
        <dbReference type="Proteomes" id="UP000069001"/>
    </source>
</evidence>
<accession>A0A104DRB0</accession>
<dbReference type="PANTHER" id="PTHR43847">
    <property type="entry name" value="BLL3993 PROTEIN"/>
    <property type="match status" value="1"/>
</dbReference>
<dbReference type="Gene3D" id="1.20.120.1630">
    <property type="match status" value="1"/>
</dbReference>
<dbReference type="InterPro" id="IPR007269">
    <property type="entry name" value="ICMT_MeTrfase"/>
</dbReference>
<dbReference type="Proteomes" id="UP000069001">
    <property type="component" value="Unassembled WGS sequence"/>
</dbReference>
<comment type="subcellular location">
    <subcellularLocation>
        <location evidence="1">Membrane</location>
        <topology evidence="1">Multi-pass membrane protein</topology>
    </subcellularLocation>
</comment>